<keyword evidence="3" id="KW-1185">Reference proteome</keyword>
<dbReference type="Pfam" id="PF14111">
    <property type="entry name" value="DUF4283"/>
    <property type="match status" value="1"/>
</dbReference>
<dbReference type="InterPro" id="IPR040256">
    <property type="entry name" value="At4g02000-like"/>
</dbReference>
<protein>
    <recommendedName>
        <fullName evidence="1">DUF4283 domain-containing protein</fullName>
    </recommendedName>
</protein>
<evidence type="ECO:0000259" key="1">
    <source>
        <dbReference type="Pfam" id="PF14111"/>
    </source>
</evidence>
<dbReference type="AlphaFoldDB" id="A0A834H020"/>
<name>A0A834H020_RHOSS</name>
<dbReference type="EMBL" id="WJXA01000004">
    <property type="protein sequence ID" value="KAF7145012.1"/>
    <property type="molecule type" value="Genomic_DNA"/>
</dbReference>
<dbReference type="PANTHER" id="PTHR31286:SF99">
    <property type="entry name" value="DUF4283 DOMAIN-CONTAINING PROTEIN"/>
    <property type="match status" value="1"/>
</dbReference>
<sequence>MVLTANPFVHQTVMSSTGIRPVTSVPGTKPLMDLVEHFPISPVPSTGMTLVAGVPCAGSNDDAIARQIKTLTAENLILRRKAEDNLSTVLLEGKSFASPKPVVSNPHTLGRIYLLMLFRMTPVWNSNTFLLPWKEVSSLSPPLLLLVSVGLKKWQSSLVGHFLGRKVPFFTVQSTVFRIWDKFGITDVLSKEDGFYFFLVNKDDTYKRILDSGPWHIGGRLMVLKKLEPQMSFVKDHLMKIPIWVQFFNVPLEYWTAAGLSYVASAIGRPLYADSMIAKCKRLNNARVCVEIEVGVTLPLSFDLSFDNGKEVEIKVKYPWKLLQCLECLVFGHREAGCPKNHYAQVHTSTTNQVWAEKAGKSKEVGVGVFVAPASPSKVLRPQKGVQVSGSPHNIFAALEFIDLESDSTLGFLEPNGLVDAINISRTSRDDFLHVQTSTCGCFLF</sequence>
<evidence type="ECO:0000313" key="2">
    <source>
        <dbReference type="EMBL" id="KAF7145012.1"/>
    </source>
</evidence>
<proteinExistence type="predicted"/>
<accession>A0A834H020</accession>
<reference evidence="2" key="1">
    <citation type="submission" date="2019-11" db="EMBL/GenBank/DDBJ databases">
        <authorList>
            <person name="Liu Y."/>
            <person name="Hou J."/>
            <person name="Li T.-Q."/>
            <person name="Guan C.-H."/>
            <person name="Wu X."/>
            <person name="Wu H.-Z."/>
            <person name="Ling F."/>
            <person name="Zhang R."/>
            <person name="Shi X.-G."/>
            <person name="Ren J.-P."/>
            <person name="Chen E.-F."/>
            <person name="Sun J.-M."/>
        </authorList>
    </citation>
    <scope>NUCLEOTIDE SEQUENCE</scope>
    <source>
        <strain evidence="2">Adult_tree_wgs_1</strain>
        <tissue evidence="2">Leaves</tissue>
    </source>
</reference>
<organism evidence="2 3">
    <name type="scientific">Rhododendron simsii</name>
    <name type="common">Sims's rhododendron</name>
    <dbReference type="NCBI Taxonomy" id="118357"/>
    <lineage>
        <taxon>Eukaryota</taxon>
        <taxon>Viridiplantae</taxon>
        <taxon>Streptophyta</taxon>
        <taxon>Embryophyta</taxon>
        <taxon>Tracheophyta</taxon>
        <taxon>Spermatophyta</taxon>
        <taxon>Magnoliopsida</taxon>
        <taxon>eudicotyledons</taxon>
        <taxon>Gunneridae</taxon>
        <taxon>Pentapetalae</taxon>
        <taxon>asterids</taxon>
        <taxon>Ericales</taxon>
        <taxon>Ericaceae</taxon>
        <taxon>Ericoideae</taxon>
        <taxon>Rhodoreae</taxon>
        <taxon>Rhododendron</taxon>
    </lineage>
</organism>
<dbReference type="Proteomes" id="UP000626092">
    <property type="component" value="Unassembled WGS sequence"/>
</dbReference>
<gene>
    <name evidence="2" type="ORF">RHSIM_Rhsim04G0192900</name>
</gene>
<dbReference type="PANTHER" id="PTHR31286">
    <property type="entry name" value="GLYCINE-RICH CELL WALL STRUCTURAL PROTEIN 1.8-LIKE"/>
    <property type="match status" value="1"/>
</dbReference>
<feature type="domain" description="DUF4283" evidence="1">
    <location>
        <begin position="152"/>
        <end position="233"/>
    </location>
</feature>
<dbReference type="OrthoDB" id="1939300at2759"/>
<evidence type="ECO:0000313" key="3">
    <source>
        <dbReference type="Proteomes" id="UP000626092"/>
    </source>
</evidence>
<dbReference type="InterPro" id="IPR025558">
    <property type="entry name" value="DUF4283"/>
</dbReference>
<comment type="caution">
    <text evidence="2">The sequence shown here is derived from an EMBL/GenBank/DDBJ whole genome shotgun (WGS) entry which is preliminary data.</text>
</comment>